<accession>A0A2T1F9W5</accession>
<reference evidence="1 2" key="1">
    <citation type="submission" date="2018-03" db="EMBL/GenBank/DDBJ databases">
        <title>The ancient ancestry and fast evolution of plastids.</title>
        <authorList>
            <person name="Moore K.R."/>
            <person name="Magnabosco C."/>
            <person name="Momper L."/>
            <person name="Gold D.A."/>
            <person name="Bosak T."/>
            <person name="Fournier G.P."/>
        </authorList>
    </citation>
    <scope>NUCLEOTIDE SEQUENCE [LARGE SCALE GENOMIC DNA]</scope>
    <source>
        <strain evidence="1 2">CCALA 037</strain>
    </source>
</reference>
<gene>
    <name evidence="1" type="ORF">C7B77_27160</name>
</gene>
<dbReference type="RefSeq" id="WP_106312393.1">
    <property type="nucleotide sequence ID" value="NZ_PVWO01000612.1"/>
</dbReference>
<evidence type="ECO:0000313" key="1">
    <source>
        <dbReference type="EMBL" id="PSB41792.1"/>
    </source>
</evidence>
<dbReference type="AlphaFoldDB" id="A0A2T1F9W5"/>
<proteinExistence type="predicted"/>
<dbReference type="PANTHER" id="PTHR38460">
    <property type="entry name" value="TAUTOMERASE YOLI-RELATED"/>
    <property type="match status" value="1"/>
</dbReference>
<dbReference type="PANTHER" id="PTHR38460:SF1">
    <property type="entry name" value="TAUTOMERASE YOLI-RELATED"/>
    <property type="match status" value="1"/>
</dbReference>
<dbReference type="Gene3D" id="3.30.429.10">
    <property type="entry name" value="Macrophage Migration Inhibitory Factor"/>
    <property type="match status" value="1"/>
</dbReference>
<dbReference type="Pfam" id="PF14552">
    <property type="entry name" value="Tautomerase_2"/>
    <property type="match status" value="1"/>
</dbReference>
<sequence>MSQIKIYGLRSHLDPIKSQLSDVIHSCIVDALQYLPHKRAHRFFPLDPSDYYYPPEPGRTDRYTIIEISMFEGRTVETKKQLIRLLFDRAEKELGISNLDLEITIFETPKHNWGFRGLPGDEHSLDYRVNV</sequence>
<comment type="caution">
    <text evidence="1">The sequence shown here is derived from an EMBL/GenBank/DDBJ whole genome shotgun (WGS) entry which is preliminary data.</text>
</comment>
<keyword evidence="2" id="KW-1185">Reference proteome</keyword>
<evidence type="ECO:0000313" key="2">
    <source>
        <dbReference type="Proteomes" id="UP000238937"/>
    </source>
</evidence>
<name>A0A2T1F9W5_9CYAN</name>
<dbReference type="OrthoDB" id="9804765at2"/>
<dbReference type="EMBL" id="PVWO01000612">
    <property type="protein sequence ID" value="PSB41792.1"/>
    <property type="molecule type" value="Genomic_DNA"/>
</dbReference>
<dbReference type="InterPro" id="IPR014347">
    <property type="entry name" value="Tautomerase/MIF_sf"/>
</dbReference>
<dbReference type="Proteomes" id="UP000238937">
    <property type="component" value="Unassembled WGS sequence"/>
</dbReference>
<organism evidence="1 2">
    <name type="scientific">Chamaesiphon polymorphus CCALA 037</name>
    <dbReference type="NCBI Taxonomy" id="2107692"/>
    <lineage>
        <taxon>Bacteria</taxon>
        <taxon>Bacillati</taxon>
        <taxon>Cyanobacteriota</taxon>
        <taxon>Cyanophyceae</taxon>
        <taxon>Gomontiellales</taxon>
        <taxon>Chamaesiphonaceae</taxon>
        <taxon>Chamaesiphon</taxon>
    </lineage>
</organism>
<protein>
    <submittedName>
        <fullName evidence="1">Tautomerase family protein</fullName>
    </submittedName>
</protein>
<dbReference type="SUPFAM" id="SSF55331">
    <property type="entry name" value="Tautomerase/MIF"/>
    <property type="match status" value="1"/>
</dbReference>
<dbReference type="InterPro" id="IPR037479">
    <property type="entry name" value="Tauto_MSAD"/>
</dbReference>